<dbReference type="GO" id="GO:0000902">
    <property type="term" value="P:cell morphogenesis"/>
    <property type="evidence" value="ECO:0007669"/>
    <property type="project" value="TreeGrafter"/>
</dbReference>
<evidence type="ECO:0000256" key="17">
    <source>
        <dbReference type="SAM" id="Phobius"/>
    </source>
</evidence>
<dbReference type="FunFam" id="2.60.40.60:FF:000012">
    <property type="entry name" value="Cadherin 24"/>
    <property type="match status" value="1"/>
</dbReference>
<dbReference type="GO" id="GO:0007043">
    <property type="term" value="P:cell-cell junction assembly"/>
    <property type="evidence" value="ECO:0007669"/>
    <property type="project" value="TreeGrafter"/>
</dbReference>
<accession>A0A8C3P107</accession>
<dbReference type="GO" id="GO:0045296">
    <property type="term" value="F:cadherin binding"/>
    <property type="evidence" value="ECO:0007669"/>
    <property type="project" value="TreeGrafter"/>
</dbReference>
<dbReference type="GO" id="GO:0044331">
    <property type="term" value="P:cell-cell adhesion mediated by cadherin"/>
    <property type="evidence" value="ECO:0007669"/>
    <property type="project" value="TreeGrafter"/>
</dbReference>
<dbReference type="GO" id="GO:0005912">
    <property type="term" value="C:adherens junction"/>
    <property type="evidence" value="ECO:0007669"/>
    <property type="project" value="TreeGrafter"/>
</dbReference>
<dbReference type="Proteomes" id="UP000694396">
    <property type="component" value="Unplaced"/>
</dbReference>
<dbReference type="GO" id="GO:0016342">
    <property type="term" value="C:catenin complex"/>
    <property type="evidence" value="ECO:0007669"/>
    <property type="project" value="TreeGrafter"/>
</dbReference>
<keyword evidence="9 14" id="KW-0130">Cell adhesion</keyword>
<dbReference type="GO" id="GO:0016339">
    <property type="term" value="P:calcium-dependent cell-cell adhesion via plasma membrane cell adhesion molecules"/>
    <property type="evidence" value="ECO:0007669"/>
    <property type="project" value="TreeGrafter"/>
</dbReference>
<evidence type="ECO:0000256" key="8">
    <source>
        <dbReference type="ARBA" id="ARBA00022837"/>
    </source>
</evidence>
<feature type="domain" description="Cadherin" evidence="18">
    <location>
        <begin position="392"/>
        <end position="496"/>
    </location>
</feature>
<feature type="domain" description="Cadherin" evidence="18">
    <location>
        <begin position="496"/>
        <end position="618"/>
    </location>
</feature>
<feature type="compositionally biased region" description="Low complexity" evidence="16">
    <location>
        <begin position="753"/>
        <end position="770"/>
    </location>
</feature>
<dbReference type="AlphaFoldDB" id="A0A8C3P107"/>
<keyword evidence="2" id="KW-1003">Cell membrane</keyword>
<keyword evidence="11 17" id="KW-0472">Membrane</keyword>
<dbReference type="FunFam" id="2.60.40.60:FF:000008">
    <property type="entry name" value="Cadherin 24"/>
    <property type="match status" value="1"/>
</dbReference>
<comment type="subcellular location">
    <subcellularLocation>
        <location evidence="1 14">Cell membrane</location>
        <topology evidence="1 14">Single-pass type I membrane protein</topology>
    </subcellularLocation>
</comment>
<dbReference type="GO" id="GO:0043083">
    <property type="term" value="C:synaptic cleft"/>
    <property type="evidence" value="ECO:0007669"/>
    <property type="project" value="TreeGrafter"/>
</dbReference>
<dbReference type="PROSITE" id="PS50268">
    <property type="entry name" value="CADHERIN_2"/>
    <property type="match status" value="5"/>
</dbReference>
<dbReference type="InterPro" id="IPR002126">
    <property type="entry name" value="Cadherin-like_dom"/>
</dbReference>
<evidence type="ECO:0000256" key="10">
    <source>
        <dbReference type="ARBA" id="ARBA00022989"/>
    </source>
</evidence>
<feature type="domain" description="Cadherin" evidence="18">
    <location>
        <begin position="87"/>
        <end position="167"/>
    </location>
</feature>
<dbReference type="InterPro" id="IPR039808">
    <property type="entry name" value="Cadherin"/>
</dbReference>
<evidence type="ECO:0000259" key="18">
    <source>
        <dbReference type="PROSITE" id="PS50268"/>
    </source>
</evidence>
<keyword evidence="12" id="KW-0325">Glycoprotein</keyword>
<dbReference type="Pfam" id="PF00028">
    <property type="entry name" value="Cadherin"/>
    <property type="match status" value="5"/>
</dbReference>
<dbReference type="PROSITE" id="PS00232">
    <property type="entry name" value="CADHERIN_1"/>
    <property type="match status" value="2"/>
</dbReference>
<keyword evidence="6" id="KW-0732">Signal</keyword>
<evidence type="ECO:0000256" key="1">
    <source>
        <dbReference type="ARBA" id="ARBA00004251"/>
    </source>
</evidence>
<dbReference type="InterPro" id="IPR015919">
    <property type="entry name" value="Cadherin-like_sf"/>
</dbReference>
<dbReference type="FunFam" id="2.60.40.60:FF:000009">
    <property type="entry name" value="Cadherin 24"/>
    <property type="match status" value="1"/>
</dbReference>
<evidence type="ECO:0000256" key="6">
    <source>
        <dbReference type="ARBA" id="ARBA00022729"/>
    </source>
</evidence>
<evidence type="ECO:0000256" key="15">
    <source>
        <dbReference type="RuleBase" id="RU004357"/>
    </source>
</evidence>
<evidence type="ECO:0000256" key="5">
    <source>
        <dbReference type="ARBA" id="ARBA00022723"/>
    </source>
</evidence>
<dbReference type="SUPFAM" id="SSF49313">
    <property type="entry name" value="Cadherin-like"/>
    <property type="match status" value="5"/>
</dbReference>
<comment type="function">
    <text evidence="15">Cadherins are calcium-dependent cell adhesion proteins.</text>
</comment>
<dbReference type="InterPro" id="IPR027397">
    <property type="entry name" value="Catenin-bd_sf"/>
</dbReference>
<dbReference type="Gene3D" id="4.10.900.10">
    <property type="entry name" value="TCF3-CBD (Catenin binding domain)"/>
    <property type="match status" value="1"/>
</dbReference>
<dbReference type="FunFam" id="2.60.40.60:FF:000017">
    <property type="entry name" value="Cadherin 24"/>
    <property type="match status" value="1"/>
</dbReference>
<evidence type="ECO:0000256" key="11">
    <source>
        <dbReference type="ARBA" id="ARBA00023136"/>
    </source>
</evidence>
<keyword evidence="5" id="KW-0479">Metal-binding</keyword>
<evidence type="ECO:0000313" key="19">
    <source>
        <dbReference type="Ensembl" id="ENSCRFP00000005390.1"/>
    </source>
</evidence>
<evidence type="ECO:0000256" key="16">
    <source>
        <dbReference type="SAM" id="MobiDB-lite"/>
    </source>
</evidence>
<feature type="domain" description="Cadherin" evidence="18">
    <location>
        <begin position="277"/>
        <end position="391"/>
    </location>
</feature>
<dbReference type="GO" id="GO:0034332">
    <property type="term" value="P:adherens junction organization"/>
    <property type="evidence" value="ECO:0007669"/>
    <property type="project" value="TreeGrafter"/>
</dbReference>
<organism evidence="19 20">
    <name type="scientific">Cyanoderma ruficeps</name>
    <name type="common">rufous-capped babbler</name>
    <dbReference type="NCBI Taxonomy" id="181631"/>
    <lineage>
        <taxon>Eukaryota</taxon>
        <taxon>Metazoa</taxon>
        <taxon>Chordata</taxon>
        <taxon>Craniata</taxon>
        <taxon>Vertebrata</taxon>
        <taxon>Euteleostomi</taxon>
        <taxon>Archelosauria</taxon>
        <taxon>Archosauria</taxon>
        <taxon>Dinosauria</taxon>
        <taxon>Saurischia</taxon>
        <taxon>Theropoda</taxon>
        <taxon>Coelurosauria</taxon>
        <taxon>Aves</taxon>
        <taxon>Neognathae</taxon>
        <taxon>Neoaves</taxon>
        <taxon>Telluraves</taxon>
        <taxon>Australaves</taxon>
        <taxon>Passeriformes</taxon>
        <taxon>Sylvioidea</taxon>
        <taxon>Timaliidae</taxon>
        <taxon>Cyanoderma</taxon>
    </lineage>
</organism>
<evidence type="ECO:0000256" key="2">
    <source>
        <dbReference type="ARBA" id="ARBA00022475"/>
    </source>
</evidence>
<sequence>MPERLTEMLMDTWTPLIILWITVLPSIYMAPMNQSQVLPSGSSTGLKRLNEEQRVLHRSKRGWVWNQMFVLEEFSGPEPILVGRLHTDLDPGSSKIKYILSGDGAGTIFVINDKTGDIHAMKRLDREEKAEYTLTAQAVDRDTNQPLEPPSEFIIKVQDINDNAPEFVEGPYHATVPEMSVVGTFVTKVTATDADDPVYGNSAKLVYSILEGQPYFSIEPHTAIIKTALPNMDREAKEEYFVVIQAKDMGGHMGGLSGTTTVTITLSDVNDNPPKFAQSLYHFSVMEDVALGEPIGRVKANDLDIGENAKSSYDIIEGDGMDIFEITTDAQTQDGVIRVRKPLDFETKKSYTLKVEAANIHLDPRFLSGGPFKDTATVKIVVEDADEPPVFSSPTYLLEVHENAAINSVLGQVTAHDPDVSSSPIRFSIDRHTDLERQFNINAEDGKITLATPLDRETSTWHNITIVATETRNHSQVSRVPVAIKVLDVNDNAPEFASEHEAFLCENGKPGQVIQIVSAVDKDDPKNGHYFLYSLLPEMVNNPNFTIKKNEDNTLSILAKHSGFSRQKQEVYLLPIVISDSGTPPMSSTGTLTIRVCGCSSDGIVQSCNVEAYVLPIGLSMGALIAILACIILLLVIVVLFVTLRRHKNEPLIIKDDEDVRENIIRYDDEGGGEEDTEAFDIATLQNPDGINGFLPRKDIKPDLQFMPRQGLAPVPNGVDVDEFINVRLHEADNDPTAPPYDSIQIYGYEGKGSAAGSLSSLESSTSDSDQNFDYLSEWGPRFKRLGELYSVGESDKET</sequence>
<keyword evidence="20" id="KW-1185">Reference proteome</keyword>
<dbReference type="FunFam" id="4.10.900.10:FF:000001">
    <property type="entry name" value="Cadherin 2"/>
    <property type="match status" value="1"/>
</dbReference>
<keyword evidence="7" id="KW-0677">Repeat</keyword>
<evidence type="ECO:0000256" key="7">
    <source>
        <dbReference type="ARBA" id="ARBA00022737"/>
    </source>
</evidence>
<dbReference type="PANTHER" id="PTHR24027:SF273">
    <property type="entry name" value="CADHERIN-8"/>
    <property type="match status" value="1"/>
</dbReference>
<dbReference type="GO" id="GO:0043679">
    <property type="term" value="C:axon terminus"/>
    <property type="evidence" value="ECO:0007669"/>
    <property type="project" value="TreeGrafter"/>
</dbReference>
<name>A0A8C3P107_9PASS</name>
<reference evidence="19" key="1">
    <citation type="submission" date="2025-08" db="UniProtKB">
        <authorList>
            <consortium name="Ensembl"/>
        </authorList>
    </citation>
    <scope>IDENTIFICATION</scope>
</reference>
<proteinExistence type="predicted"/>
<keyword evidence="3" id="KW-0165">Cleavage on pair of basic residues</keyword>
<dbReference type="PANTHER" id="PTHR24027">
    <property type="entry name" value="CADHERIN-23"/>
    <property type="match status" value="1"/>
</dbReference>
<evidence type="ECO:0000256" key="13">
    <source>
        <dbReference type="PROSITE-ProRule" id="PRU00043"/>
    </source>
</evidence>
<dbReference type="GO" id="GO:0008013">
    <property type="term" value="F:beta-catenin binding"/>
    <property type="evidence" value="ECO:0007669"/>
    <property type="project" value="TreeGrafter"/>
</dbReference>
<feature type="transmembrane region" description="Helical" evidence="17">
    <location>
        <begin position="613"/>
        <end position="642"/>
    </location>
</feature>
<dbReference type="FunFam" id="2.60.40.60:FF:000014">
    <property type="entry name" value="Cadherin 8"/>
    <property type="match status" value="1"/>
</dbReference>
<keyword evidence="4 14" id="KW-0812">Transmembrane</keyword>
<reference evidence="19" key="2">
    <citation type="submission" date="2025-09" db="UniProtKB">
        <authorList>
            <consortium name="Ensembl"/>
        </authorList>
    </citation>
    <scope>IDENTIFICATION</scope>
</reference>
<evidence type="ECO:0000313" key="20">
    <source>
        <dbReference type="Proteomes" id="UP000694396"/>
    </source>
</evidence>
<dbReference type="GO" id="GO:0016477">
    <property type="term" value="P:cell migration"/>
    <property type="evidence" value="ECO:0007669"/>
    <property type="project" value="TreeGrafter"/>
</dbReference>
<dbReference type="InterPro" id="IPR020894">
    <property type="entry name" value="Cadherin_CS"/>
</dbReference>
<evidence type="ECO:0000256" key="4">
    <source>
        <dbReference type="ARBA" id="ARBA00022692"/>
    </source>
</evidence>
<evidence type="ECO:0000256" key="3">
    <source>
        <dbReference type="ARBA" id="ARBA00022685"/>
    </source>
</evidence>
<dbReference type="Pfam" id="PF01049">
    <property type="entry name" value="CADH_Y-type_LIR"/>
    <property type="match status" value="1"/>
</dbReference>
<dbReference type="GO" id="GO:0007156">
    <property type="term" value="P:homophilic cell adhesion via plasma membrane adhesion molecules"/>
    <property type="evidence" value="ECO:0007669"/>
    <property type="project" value="InterPro"/>
</dbReference>
<dbReference type="Gene3D" id="2.60.40.60">
    <property type="entry name" value="Cadherins"/>
    <property type="match status" value="5"/>
</dbReference>
<evidence type="ECO:0000256" key="12">
    <source>
        <dbReference type="ARBA" id="ARBA00023180"/>
    </source>
</evidence>
<dbReference type="PRINTS" id="PR00205">
    <property type="entry name" value="CADHERIN"/>
</dbReference>
<dbReference type="Ensembl" id="ENSCRFT00000005594.1">
    <property type="protein sequence ID" value="ENSCRFP00000005390.1"/>
    <property type="gene ID" value="ENSCRFG00000004340.1"/>
</dbReference>
<feature type="domain" description="Cadherin" evidence="18">
    <location>
        <begin position="168"/>
        <end position="276"/>
    </location>
</feature>
<evidence type="ECO:0000256" key="14">
    <source>
        <dbReference type="RuleBase" id="RU003318"/>
    </source>
</evidence>
<protein>
    <submittedName>
        <fullName evidence="19">Cadherin 8</fullName>
    </submittedName>
</protein>
<evidence type="ECO:0000256" key="9">
    <source>
        <dbReference type="ARBA" id="ARBA00022889"/>
    </source>
</evidence>
<keyword evidence="8 13" id="KW-0106">Calcium</keyword>
<dbReference type="InterPro" id="IPR000233">
    <property type="entry name" value="Cadherin_Y-type_LIR"/>
</dbReference>
<dbReference type="CDD" id="cd11304">
    <property type="entry name" value="Cadherin_repeat"/>
    <property type="match status" value="5"/>
</dbReference>
<dbReference type="GO" id="GO:0005509">
    <property type="term" value="F:calcium ion binding"/>
    <property type="evidence" value="ECO:0007669"/>
    <property type="project" value="UniProtKB-UniRule"/>
</dbReference>
<keyword evidence="10 17" id="KW-1133">Transmembrane helix</keyword>
<feature type="region of interest" description="Disordered" evidence="16">
    <location>
        <begin position="753"/>
        <end position="774"/>
    </location>
</feature>
<dbReference type="SMART" id="SM00112">
    <property type="entry name" value="CA"/>
    <property type="match status" value="5"/>
</dbReference>